<proteinExistence type="predicted"/>
<keyword evidence="2" id="KW-0812">Transmembrane</keyword>
<evidence type="ECO:0000256" key="2">
    <source>
        <dbReference type="SAM" id="Phobius"/>
    </source>
</evidence>
<dbReference type="GO" id="GO:0006790">
    <property type="term" value="P:sulfur compound metabolic process"/>
    <property type="evidence" value="ECO:0007669"/>
    <property type="project" value="TreeGrafter"/>
</dbReference>
<feature type="transmembrane region" description="Helical" evidence="2">
    <location>
        <begin position="203"/>
        <end position="224"/>
    </location>
</feature>
<dbReference type="GO" id="GO:0020037">
    <property type="term" value="F:heme binding"/>
    <property type="evidence" value="ECO:0007669"/>
    <property type="project" value="TreeGrafter"/>
</dbReference>
<evidence type="ECO:0000259" key="3">
    <source>
        <dbReference type="Pfam" id="PF00174"/>
    </source>
</evidence>
<feature type="domain" description="Oxidoreductase molybdopterin-binding" evidence="3">
    <location>
        <begin position="279"/>
        <end position="425"/>
    </location>
</feature>
<name>A0A6P1NPG4_9MICC</name>
<dbReference type="Proteomes" id="UP000464186">
    <property type="component" value="Chromosome"/>
</dbReference>
<dbReference type="EMBL" id="CP047898">
    <property type="protein sequence ID" value="QHK18681.1"/>
    <property type="molecule type" value="Genomic_DNA"/>
</dbReference>
<dbReference type="Gene3D" id="3.90.420.10">
    <property type="entry name" value="Oxidoreductase, molybdopterin-binding domain"/>
    <property type="match status" value="1"/>
</dbReference>
<dbReference type="Gene3D" id="2.60.40.650">
    <property type="match status" value="1"/>
</dbReference>
<dbReference type="AlphaFoldDB" id="A0A6P1NPG4"/>
<dbReference type="Pfam" id="PF00174">
    <property type="entry name" value="Oxidored_molyb"/>
    <property type="match status" value="1"/>
</dbReference>
<dbReference type="InterPro" id="IPR000572">
    <property type="entry name" value="OxRdtase_Mopterin-bd_dom"/>
</dbReference>
<dbReference type="InterPro" id="IPR036374">
    <property type="entry name" value="OxRdtase_Mopterin-bd_sf"/>
</dbReference>
<evidence type="ECO:0000313" key="4">
    <source>
        <dbReference type="EMBL" id="QHK18681.1"/>
    </source>
</evidence>
<dbReference type="PANTHER" id="PTHR19372">
    <property type="entry name" value="SULFITE REDUCTASE"/>
    <property type="match status" value="1"/>
</dbReference>
<dbReference type="GO" id="GO:0008482">
    <property type="term" value="F:sulfite oxidase activity"/>
    <property type="evidence" value="ECO:0007669"/>
    <property type="project" value="TreeGrafter"/>
</dbReference>
<gene>
    <name evidence="4" type="ORF">GU243_01590</name>
</gene>
<protein>
    <submittedName>
        <fullName evidence="4">Molybdopterin-dependent oxidoreductase</fullName>
    </submittedName>
</protein>
<evidence type="ECO:0000313" key="5">
    <source>
        <dbReference type="Proteomes" id="UP000464186"/>
    </source>
</evidence>
<dbReference type="SUPFAM" id="SSF56524">
    <property type="entry name" value="Oxidoreductase molybdopterin-binding domain"/>
    <property type="match status" value="1"/>
</dbReference>
<dbReference type="SUPFAM" id="SSF81296">
    <property type="entry name" value="E set domains"/>
    <property type="match status" value="1"/>
</dbReference>
<feature type="transmembrane region" description="Helical" evidence="2">
    <location>
        <begin position="33"/>
        <end position="56"/>
    </location>
</feature>
<dbReference type="PANTHER" id="PTHR19372:SF7">
    <property type="entry name" value="SULFITE OXIDASE, MITOCHONDRIAL"/>
    <property type="match status" value="1"/>
</dbReference>
<keyword evidence="2" id="KW-0472">Membrane</keyword>
<feature type="transmembrane region" description="Helical" evidence="2">
    <location>
        <begin position="143"/>
        <end position="164"/>
    </location>
</feature>
<sequence>MNSSQPLQETADDGATSPGRQGTDGAAQGSRRWAAASGAVAAGAAVVIGELLAGLFSPSLSPLTAVGGAVIDAVPPGVKDSAISLFGTADKAVFVAGMLVVIVAVGALAGILEQRRRFAGAAVIAVFGLVGLTAVLTRAQMTPAAAVVSLLAALAGALLLGWLIRRLHEGPPAGAVGTDAAGAGAANVQDPARTATTAGRRTFLQVLAASAGATAVGGIVAAVWRGAAAGISTAREKLQLPAAVSEAPAIPAGAEVGLDGMQPLVTPNRDFYRIDTALIVPSLDPESWVLRVTGMVEQEIELNLADLLAKPLIERHVTIACVSNEVGGDLIGNARWLGWPVRELLALARPQAGGDMVLSRSSDGWTAGTPLEVLTDQRDALLAVGMNGEPLPLEHGFPVRMIVPGLYGYVSATKWLTELRVTRFADDVGYWTPRGWSDRGPIKTSSRIDVPRTGRRVAAGTVMFGGVAWAQHTGIGKVELRVNRGPWQEARLAPGISQDTWYQWQLGIELTPGQYEVQVRATDLNGEPQVEERMPPAPDGATGFHTIRVDVNP</sequence>
<feature type="transmembrane region" description="Helical" evidence="2">
    <location>
        <begin position="118"/>
        <end position="137"/>
    </location>
</feature>
<dbReference type="KEGG" id="psey:GU243_01590"/>
<evidence type="ECO:0000256" key="1">
    <source>
        <dbReference type="SAM" id="MobiDB-lite"/>
    </source>
</evidence>
<reference evidence="4 5" key="1">
    <citation type="submission" date="2020-01" db="EMBL/GenBank/DDBJ databases">
        <title>Pseudarthrobacter psychrotolerans sp. nov., isolated from antarctic soil.</title>
        <authorList>
            <person name="Shin Y."/>
            <person name="Park W."/>
        </authorList>
    </citation>
    <scope>NUCLEOTIDE SEQUENCE [LARGE SCALE GENOMIC DNA]</scope>
    <source>
        <strain evidence="4 5">YJ56</strain>
    </source>
</reference>
<accession>A0A6P1NPG4</accession>
<keyword evidence="5" id="KW-1185">Reference proteome</keyword>
<organism evidence="4 5">
    <name type="scientific">Pseudarthrobacter psychrotolerans</name>
    <dbReference type="NCBI Taxonomy" id="2697569"/>
    <lineage>
        <taxon>Bacteria</taxon>
        <taxon>Bacillati</taxon>
        <taxon>Actinomycetota</taxon>
        <taxon>Actinomycetes</taxon>
        <taxon>Micrococcales</taxon>
        <taxon>Micrococcaceae</taxon>
        <taxon>Pseudarthrobacter</taxon>
    </lineage>
</organism>
<feature type="region of interest" description="Disordered" evidence="1">
    <location>
        <begin position="1"/>
        <end position="28"/>
    </location>
</feature>
<feature type="transmembrane region" description="Helical" evidence="2">
    <location>
        <begin position="92"/>
        <end position="111"/>
    </location>
</feature>
<keyword evidence="2" id="KW-1133">Transmembrane helix</keyword>
<dbReference type="InterPro" id="IPR014756">
    <property type="entry name" value="Ig_E-set"/>
</dbReference>
<dbReference type="GO" id="GO:0043546">
    <property type="term" value="F:molybdopterin cofactor binding"/>
    <property type="evidence" value="ECO:0007669"/>
    <property type="project" value="TreeGrafter"/>
</dbReference>